<dbReference type="CDD" id="cd06127">
    <property type="entry name" value="DEDDh"/>
    <property type="match status" value="1"/>
</dbReference>
<feature type="domain" description="Exonuclease" evidence="4">
    <location>
        <begin position="22"/>
        <end position="197"/>
    </location>
</feature>
<evidence type="ECO:0000256" key="1">
    <source>
        <dbReference type="ARBA" id="ARBA00022722"/>
    </source>
</evidence>
<organism evidence="5 6">
    <name type="scientific">Antiquaquibacter oligotrophicus</name>
    <dbReference type="NCBI Taxonomy" id="2880260"/>
    <lineage>
        <taxon>Bacteria</taxon>
        <taxon>Bacillati</taxon>
        <taxon>Actinomycetota</taxon>
        <taxon>Actinomycetes</taxon>
        <taxon>Micrococcales</taxon>
        <taxon>Microbacteriaceae</taxon>
        <taxon>Antiquaquibacter</taxon>
    </lineage>
</organism>
<dbReference type="Pfam" id="PF16473">
    <property type="entry name" value="Rv2179c-like"/>
    <property type="match status" value="1"/>
</dbReference>
<dbReference type="EC" id="3.1.13.-" evidence="5"/>
<comment type="caution">
    <text evidence="5">The sequence shown here is derived from an EMBL/GenBank/DDBJ whole genome shotgun (WGS) entry which is preliminary data.</text>
</comment>
<dbReference type="Gene3D" id="3.30.420.10">
    <property type="entry name" value="Ribonuclease H-like superfamily/Ribonuclease H"/>
    <property type="match status" value="1"/>
</dbReference>
<dbReference type="InterPro" id="IPR033390">
    <property type="entry name" value="Rv2179c-like"/>
</dbReference>
<evidence type="ECO:0000256" key="2">
    <source>
        <dbReference type="ARBA" id="ARBA00022801"/>
    </source>
</evidence>
<dbReference type="SMART" id="SM00479">
    <property type="entry name" value="EXOIII"/>
    <property type="match status" value="1"/>
</dbReference>
<dbReference type="InterPro" id="IPR036397">
    <property type="entry name" value="RNaseH_sf"/>
</dbReference>
<evidence type="ECO:0000313" key="6">
    <source>
        <dbReference type="Proteomes" id="UP001160142"/>
    </source>
</evidence>
<dbReference type="GO" id="GO:0016787">
    <property type="term" value="F:hydrolase activity"/>
    <property type="evidence" value="ECO:0007669"/>
    <property type="project" value="UniProtKB-KW"/>
</dbReference>
<reference evidence="5 6" key="1">
    <citation type="submission" date="2023-04" db="EMBL/GenBank/DDBJ databases">
        <title>Genome Encyclopedia of Bacteria and Archaea VI: Functional Genomics of Type Strains.</title>
        <authorList>
            <person name="Whitman W."/>
        </authorList>
    </citation>
    <scope>NUCLEOTIDE SEQUENCE [LARGE SCALE GENOMIC DNA]</scope>
    <source>
        <strain evidence="5 6">SG_E_30_P1</strain>
    </source>
</reference>
<dbReference type="Proteomes" id="UP001160142">
    <property type="component" value="Unassembled WGS sequence"/>
</dbReference>
<dbReference type="EMBL" id="JARXVQ010000001">
    <property type="protein sequence ID" value="MDH6180584.1"/>
    <property type="molecule type" value="Genomic_DNA"/>
</dbReference>
<evidence type="ECO:0000256" key="3">
    <source>
        <dbReference type="ARBA" id="ARBA00022839"/>
    </source>
</evidence>
<dbReference type="SUPFAM" id="SSF53098">
    <property type="entry name" value="Ribonuclease H-like"/>
    <property type="match status" value="1"/>
</dbReference>
<dbReference type="InterPro" id="IPR012337">
    <property type="entry name" value="RNaseH-like_sf"/>
</dbReference>
<keyword evidence="3" id="KW-0269">Exonuclease</keyword>
<dbReference type="InterPro" id="IPR013520">
    <property type="entry name" value="Ribonucl_H"/>
</dbReference>
<dbReference type="PANTHER" id="PTHR30231:SF4">
    <property type="entry name" value="PROTEIN NEN2"/>
    <property type="match status" value="1"/>
</dbReference>
<name>A0ABT6KKR0_9MICO</name>
<evidence type="ECO:0000313" key="5">
    <source>
        <dbReference type="EMBL" id="MDH6180584.1"/>
    </source>
</evidence>
<protein>
    <submittedName>
        <fullName evidence="5">Ribonuclease T</fullName>
        <ecNumber evidence="5">3.1.13.-</ecNumber>
    </submittedName>
</protein>
<keyword evidence="6" id="KW-1185">Reference proteome</keyword>
<evidence type="ECO:0000259" key="4">
    <source>
        <dbReference type="SMART" id="SM00479"/>
    </source>
</evidence>
<gene>
    <name evidence="5" type="ORF">M2152_000766</name>
</gene>
<dbReference type="PANTHER" id="PTHR30231">
    <property type="entry name" value="DNA POLYMERASE III SUBUNIT EPSILON"/>
    <property type="match status" value="1"/>
</dbReference>
<accession>A0ABT6KKR0</accession>
<keyword evidence="1" id="KW-0540">Nuclease</keyword>
<keyword evidence="2 5" id="KW-0378">Hydrolase</keyword>
<proteinExistence type="predicted"/>
<sequence>MRRSSASTDNVGPMPQPEPAECFISVDVETAGPVPSLYSLLSIGACLVDRPEVSFYVELAPEHEAALPAALEVSKLSMEELAQDGTHPEVAMRQFAEWVDEVTPKGERPVFVGFNAAFDWMFVADYFERHLGRNPFGHAAVDIKAYYMGKAGSTLAQSSMSELSPRYLGGSALSHNALGDARDQAALFRAILADSGAAHDA</sequence>